<sequence>MARKQKRTQTAADSARARLRRKTTKPRGLVTRERQLVSARRELATVRGTGVASKAQLSRLQSAVTRAERNVKAQRAAAKRAGRPTGS</sequence>
<protein>
    <submittedName>
        <fullName evidence="2">Uncharacterized protein</fullName>
    </submittedName>
</protein>
<proteinExistence type="predicted"/>
<feature type="region of interest" description="Disordered" evidence="1">
    <location>
        <begin position="1"/>
        <end position="27"/>
    </location>
</feature>
<organism evidence="2">
    <name type="scientific">marine sediment metagenome</name>
    <dbReference type="NCBI Taxonomy" id="412755"/>
    <lineage>
        <taxon>unclassified sequences</taxon>
        <taxon>metagenomes</taxon>
        <taxon>ecological metagenomes</taxon>
    </lineage>
</organism>
<gene>
    <name evidence="2" type="ORF">LCGC14_1621630</name>
</gene>
<feature type="compositionally biased region" description="Basic residues" evidence="1">
    <location>
        <begin position="77"/>
        <end position="87"/>
    </location>
</feature>
<evidence type="ECO:0000313" key="2">
    <source>
        <dbReference type="EMBL" id="KKM22799.1"/>
    </source>
</evidence>
<accession>A0A0F9ISA5</accession>
<dbReference type="EMBL" id="LAZR01013258">
    <property type="protein sequence ID" value="KKM22799.1"/>
    <property type="molecule type" value="Genomic_DNA"/>
</dbReference>
<name>A0A0F9ISA5_9ZZZZ</name>
<feature type="region of interest" description="Disordered" evidence="1">
    <location>
        <begin position="63"/>
        <end position="87"/>
    </location>
</feature>
<evidence type="ECO:0000256" key="1">
    <source>
        <dbReference type="SAM" id="MobiDB-lite"/>
    </source>
</evidence>
<dbReference type="AlphaFoldDB" id="A0A0F9ISA5"/>
<reference evidence="2" key="1">
    <citation type="journal article" date="2015" name="Nature">
        <title>Complex archaea that bridge the gap between prokaryotes and eukaryotes.</title>
        <authorList>
            <person name="Spang A."/>
            <person name="Saw J.H."/>
            <person name="Jorgensen S.L."/>
            <person name="Zaremba-Niedzwiedzka K."/>
            <person name="Martijn J."/>
            <person name="Lind A.E."/>
            <person name="van Eijk R."/>
            <person name="Schleper C."/>
            <person name="Guy L."/>
            <person name="Ettema T.J."/>
        </authorList>
    </citation>
    <scope>NUCLEOTIDE SEQUENCE</scope>
</reference>
<comment type="caution">
    <text evidence="2">The sequence shown here is derived from an EMBL/GenBank/DDBJ whole genome shotgun (WGS) entry which is preliminary data.</text>
</comment>